<dbReference type="PaxDb" id="65489-OBART06G15920.1"/>
<proteinExistence type="predicted"/>
<evidence type="ECO:0000313" key="1">
    <source>
        <dbReference type="EnsemblPlants" id="OBART06G15920.1"/>
    </source>
</evidence>
<dbReference type="EnsemblPlants" id="OBART06G15920.1">
    <property type="protein sequence ID" value="OBART06G15920.1"/>
    <property type="gene ID" value="OBART06G15920"/>
</dbReference>
<evidence type="ECO:0000313" key="2">
    <source>
        <dbReference type="Proteomes" id="UP000026960"/>
    </source>
</evidence>
<dbReference type="Proteomes" id="UP000026960">
    <property type="component" value="Chromosome 6"/>
</dbReference>
<dbReference type="Gramene" id="OBART06G15920.1">
    <property type="protein sequence ID" value="OBART06G15920.1"/>
    <property type="gene ID" value="OBART06G15920"/>
</dbReference>
<accession>A0A0D3GH09</accession>
<protein>
    <submittedName>
        <fullName evidence="1">Uncharacterized protein</fullName>
    </submittedName>
</protein>
<sequence length="120" mass="12993">MAQVELEATAGSAGAAGVGWAAGAWDGWWWFCGVMGLLHVNFNDRVAANFNDELFSGRRIRKLAPHHSYSEDNEDYNFLLVINVGISSSEGLLGRPSSLLPPLRFPLLQWFPATGSAATA</sequence>
<name>A0A0D3GH09_9ORYZ</name>
<dbReference type="HOGENOM" id="CLU_166389_0_0_1"/>
<reference evidence="1" key="2">
    <citation type="submission" date="2015-03" db="UniProtKB">
        <authorList>
            <consortium name="EnsemblPlants"/>
        </authorList>
    </citation>
    <scope>IDENTIFICATION</scope>
</reference>
<keyword evidence="2" id="KW-1185">Reference proteome</keyword>
<reference evidence="1" key="1">
    <citation type="journal article" date="2009" name="Rice">
        <title>De Novo Next Generation Sequencing of Plant Genomes.</title>
        <authorList>
            <person name="Rounsley S."/>
            <person name="Marri P.R."/>
            <person name="Yu Y."/>
            <person name="He R."/>
            <person name="Sisneros N."/>
            <person name="Goicoechea J.L."/>
            <person name="Lee S.J."/>
            <person name="Angelova A."/>
            <person name="Kudrna D."/>
            <person name="Luo M."/>
            <person name="Affourtit J."/>
            <person name="Desany B."/>
            <person name="Knight J."/>
            <person name="Niazi F."/>
            <person name="Egholm M."/>
            <person name="Wing R.A."/>
        </authorList>
    </citation>
    <scope>NUCLEOTIDE SEQUENCE [LARGE SCALE GENOMIC DNA]</scope>
    <source>
        <strain evidence="1">cv. IRGC 105608</strain>
    </source>
</reference>
<dbReference type="AlphaFoldDB" id="A0A0D3GH09"/>
<organism evidence="1">
    <name type="scientific">Oryza barthii</name>
    <dbReference type="NCBI Taxonomy" id="65489"/>
    <lineage>
        <taxon>Eukaryota</taxon>
        <taxon>Viridiplantae</taxon>
        <taxon>Streptophyta</taxon>
        <taxon>Embryophyta</taxon>
        <taxon>Tracheophyta</taxon>
        <taxon>Spermatophyta</taxon>
        <taxon>Magnoliopsida</taxon>
        <taxon>Liliopsida</taxon>
        <taxon>Poales</taxon>
        <taxon>Poaceae</taxon>
        <taxon>BOP clade</taxon>
        <taxon>Oryzoideae</taxon>
        <taxon>Oryzeae</taxon>
        <taxon>Oryzinae</taxon>
        <taxon>Oryza</taxon>
    </lineage>
</organism>